<feature type="non-terminal residue" evidence="1">
    <location>
        <position position="1"/>
    </location>
</feature>
<feature type="non-terminal residue" evidence="1">
    <location>
        <position position="44"/>
    </location>
</feature>
<proteinExistence type="predicted"/>
<reference evidence="1" key="2">
    <citation type="submission" date="2016-06" db="EMBL/GenBank/DDBJ databases">
        <title>The genome of a short-lived fish provides insights into sex chromosome evolution and the genetic control of aging.</title>
        <authorList>
            <person name="Reichwald K."/>
            <person name="Felder M."/>
            <person name="Petzold A."/>
            <person name="Koch P."/>
            <person name="Groth M."/>
            <person name="Platzer M."/>
        </authorList>
    </citation>
    <scope>NUCLEOTIDE SEQUENCE</scope>
    <source>
        <tissue evidence="1">Brain</tissue>
    </source>
</reference>
<protein>
    <submittedName>
        <fullName evidence="1">Uncharacterized protein</fullName>
    </submittedName>
</protein>
<name>A0A1A8BSN5_NOTKA</name>
<reference evidence="1" key="1">
    <citation type="submission" date="2016-05" db="EMBL/GenBank/DDBJ databases">
        <authorList>
            <person name="Lavstsen T."/>
            <person name="Jespersen J.S."/>
        </authorList>
    </citation>
    <scope>NUCLEOTIDE SEQUENCE</scope>
    <source>
        <tissue evidence="1">Brain</tissue>
    </source>
</reference>
<dbReference type="AlphaFoldDB" id="A0A1A8BSN5"/>
<organism evidence="1">
    <name type="scientific">Nothobranchius kadleci</name>
    <name type="common">African annual killifish</name>
    <dbReference type="NCBI Taxonomy" id="1051664"/>
    <lineage>
        <taxon>Eukaryota</taxon>
        <taxon>Metazoa</taxon>
        <taxon>Chordata</taxon>
        <taxon>Craniata</taxon>
        <taxon>Vertebrata</taxon>
        <taxon>Euteleostomi</taxon>
        <taxon>Actinopterygii</taxon>
        <taxon>Neopterygii</taxon>
        <taxon>Teleostei</taxon>
        <taxon>Neoteleostei</taxon>
        <taxon>Acanthomorphata</taxon>
        <taxon>Ovalentaria</taxon>
        <taxon>Atherinomorphae</taxon>
        <taxon>Cyprinodontiformes</taxon>
        <taxon>Nothobranchiidae</taxon>
        <taxon>Nothobranchius</taxon>
    </lineage>
</organism>
<sequence>ALHTRTPSFLGQRKRLNGTIDIHTIELWTPRDSQLVDAILAGKK</sequence>
<gene>
    <name evidence="1" type="primary">Nfu_g_1_024574</name>
</gene>
<evidence type="ECO:0000313" key="1">
    <source>
        <dbReference type="EMBL" id="SBP69833.1"/>
    </source>
</evidence>
<accession>A0A1A8BSN5</accession>
<dbReference type="EMBL" id="HADZ01005892">
    <property type="protein sequence ID" value="SBP69833.1"/>
    <property type="molecule type" value="Transcribed_RNA"/>
</dbReference>